<evidence type="ECO:0000313" key="1">
    <source>
        <dbReference type="EMBL" id="MCM2575857.1"/>
    </source>
</evidence>
<accession>A0ABT0WZW7</accession>
<reference evidence="1" key="1">
    <citation type="journal article" date="2023" name="Int. J. Syst. Evol. Microbiol.">
        <title>Streptomyces meridianus sp. nov. isolated from brackish water of the Tagus estuary in Alcochete, Portugal.</title>
        <authorList>
            <person name="Santos J.D.N."/>
            <person name="Klimek D."/>
            <person name="Calusinska M."/>
            <person name="Lobo Da Cunha A."/>
            <person name="Catita J."/>
            <person name="Goncalves H."/>
            <person name="Gonzalez I."/>
            <person name="Reyes F."/>
            <person name="Lage O.M."/>
        </authorList>
    </citation>
    <scope>NUCLEOTIDE SEQUENCE</scope>
    <source>
        <strain evidence="1">MTZ3.1</strain>
    </source>
</reference>
<evidence type="ECO:0000313" key="2">
    <source>
        <dbReference type="Proteomes" id="UP001167160"/>
    </source>
</evidence>
<organism evidence="1 2">
    <name type="scientific">Streptomyces meridianus</name>
    <dbReference type="NCBI Taxonomy" id="2938945"/>
    <lineage>
        <taxon>Bacteria</taxon>
        <taxon>Bacillati</taxon>
        <taxon>Actinomycetota</taxon>
        <taxon>Actinomycetes</taxon>
        <taxon>Kitasatosporales</taxon>
        <taxon>Streptomycetaceae</taxon>
        <taxon>Streptomyces</taxon>
    </lineage>
</organism>
<protein>
    <submittedName>
        <fullName evidence="1">Uncharacterized protein</fullName>
    </submittedName>
</protein>
<dbReference type="EMBL" id="JAMQGM010000001">
    <property type="protein sequence ID" value="MCM2575857.1"/>
    <property type="molecule type" value="Genomic_DNA"/>
</dbReference>
<gene>
    <name evidence="1" type="ORF">M1E25_00545</name>
</gene>
<proteinExistence type="predicted"/>
<dbReference type="RefSeq" id="WP_251407636.1">
    <property type="nucleotide sequence ID" value="NZ_JAMQGM010000001.1"/>
</dbReference>
<comment type="caution">
    <text evidence="1">The sequence shown here is derived from an EMBL/GenBank/DDBJ whole genome shotgun (WGS) entry which is preliminary data.</text>
</comment>
<dbReference type="Proteomes" id="UP001167160">
    <property type="component" value="Unassembled WGS sequence"/>
</dbReference>
<sequence length="325" mass="35883">MTTSVRPYPTLAGSVELEVVGAALDGRPQLLDMISRQERVVALHLNERSDWREARLELRARLPQRELSTGPWQKVECVAVLTEGVTNSRTLRPLRRASDGSWAGSITVERDLHRVRADLDLFVTATIGDVPGRIVGTDENPWIVDLTARTPLRQRTLEINEVDFGDADVPWLSRFKELPWLVETSGGDVPTVHLNLGFEGLKELLGSGGSVSEKALRGSIAAQIAAEAWTAMFHSAISELELDDDGTPQWPGGWRESVLRIMLPDVHPELPPADALFEAHSSRANGGGWHELQSRIQYAASRRAKVSRSLSTAIRSLDRSKEARA</sequence>
<name>A0ABT0WZW7_9ACTN</name>
<keyword evidence="2" id="KW-1185">Reference proteome</keyword>